<sequence>MPVGSESIALVFEERSYSRLELDELAAGLAADLALRGVRAGDRVALMSSNRPELVVAVLAIWRLGSAVVLISPAWKNDEVVHALATDCAVFGVPDAADGEAVIAAVHAGEPVTEEELVDLVGSRLATYKKPRRIVFVPEIPRLP</sequence>
<dbReference type="Proteomes" id="UP000707731">
    <property type="component" value="Unassembled WGS sequence"/>
</dbReference>
<dbReference type="InterPro" id="IPR000873">
    <property type="entry name" value="AMP-dep_synth/lig_dom"/>
</dbReference>
<proteinExistence type="predicted"/>
<dbReference type="PANTHER" id="PTHR43767">
    <property type="entry name" value="LONG-CHAIN-FATTY-ACID--COA LIGASE"/>
    <property type="match status" value="1"/>
</dbReference>
<evidence type="ECO:0000313" key="3">
    <source>
        <dbReference type="Proteomes" id="UP000707731"/>
    </source>
</evidence>
<dbReference type="PANTHER" id="PTHR43767:SF1">
    <property type="entry name" value="NONRIBOSOMAL PEPTIDE SYNTHASE PES1 (EUROFUNG)-RELATED"/>
    <property type="match status" value="1"/>
</dbReference>
<keyword evidence="3" id="KW-1185">Reference proteome</keyword>
<accession>A0ABS0D6M1</accession>
<evidence type="ECO:0000259" key="1">
    <source>
        <dbReference type="Pfam" id="PF00501"/>
    </source>
</evidence>
<organism evidence="2 3">
    <name type="scientific">Nocardia higoensis</name>
    <dbReference type="NCBI Taxonomy" id="228599"/>
    <lineage>
        <taxon>Bacteria</taxon>
        <taxon>Bacillati</taxon>
        <taxon>Actinomycetota</taxon>
        <taxon>Actinomycetes</taxon>
        <taxon>Mycobacteriales</taxon>
        <taxon>Nocardiaceae</taxon>
        <taxon>Nocardia</taxon>
    </lineage>
</organism>
<protein>
    <submittedName>
        <fullName evidence="2">AMP-binding protein</fullName>
    </submittedName>
</protein>
<feature type="domain" description="AMP-dependent synthetase/ligase" evidence="1">
    <location>
        <begin position="6"/>
        <end position="119"/>
    </location>
</feature>
<dbReference type="EMBL" id="JADLQN010000001">
    <property type="protein sequence ID" value="MBF6354121.1"/>
    <property type="molecule type" value="Genomic_DNA"/>
</dbReference>
<name>A0ABS0D6M1_9NOCA</name>
<dbReference type="Gene3D" id="3.40.50.980">
    <property type="match status" value="1"/>
</dbReference>
<gene>
    <name evidence="2" type="ORF">IU449_06090</name>
</gene>
<dbReference type="SUPFAM" id="SSF56801">
    <property type="entry name" value="Acetyl-CoA synthetase-like"/>
    <property type="match status" value="2"/>
</dbReference>
<reference evidence="2 3" key="1">
    <citation type="submission" date="2020-10" db="EMBL/GenBank/DDBJ databases">
        <title>Identification of Nocardia species via Next-generation sequencing and recognition of intraspecies genetic diversity.</title>
        <authorList>
            <person name="Li P."/>
            <person name="Li P."/>
            <person name="Lu B."/>
        </authorList>
    </citation>
    <scope>NUCLEOTIDE SEQUENCE [LARGE SCALE GENOMIC DNA]</scope>
    <source>
        <strain evidence="2 3">BJ06-0143</strain>
    </source>
</reference>
<dbReference type="InterPro" id="IPR050237">
    <property type="entry name" value="ATP-dep_AMP-bd_enzyme"/>
</dbReference>
<dbReference type="Pfam" id="PF00501">
    <property type="entry name" value="AMP-binding"/>
    <property type="match status" value="1"/>
</dbReference>
<comment type="caution">
    <text evidence="2">The sequence shown here is derived from an EMBL/GenBank/DDBJ whole genome shotgun (WGS) entry which is preliminary data.</text>
</comment>
<evidence type="ECO:0000313" key="2">
    <source>
        <dbReference type="EMBL" id="MBF6354121.1"/>
    </source>
</evidence>